<proteinExistence type="inferred from homology"/>
<dbReference type="Gene3D" id="1.10.10.630">
    <property type="entry name" value="DnaD domain-like"/>
    <property type="match status" value="1"/>
</dbReference>
<feature type="domain" description="DnaD N-terminal" evidence="4">
    <location>
        <begin position="15"/>
        <end position="113"/>
    </location>
</feature>
<dbReference type="NCBIfam" id="TIGR01446">
    <property type="entry name" value="DnaD_dom"/>
    <property type="match status" value="1"/>
</dbReference>
<dbReference type="Pfam" id="PF21984">
    <property type="entry name" value="DnaD_N"/>
    <property type="match status" value="1"/>
</dbReference>
<evidence type="ECO:0000259" key="3">
    <source>
        <dbReference type="Pfam" id="PF07261"/>
    </source>
</evidence>
<sequence>MLDLTTYLKAGETSVSNLVLTHYRSLGMSDQELILYLKLVQYQQQGVLFPDLMVISQQMGYQPEDIFQMLQGLIDKEIIKLITTKNDQGQTTDAYDLTGLFSKIDKLQQATHKKETQLSVEFQSRELYQVFEQEFGRPLSPIELETIGLWLKEDQYEPEIIRLALREAVLNQAYSLKYIDRILLSWERKNLKSKEQIIADQQKRKKSLADDERQQTNQPGQDLPKVPLYNWLDPKA</sequence>
<evidence type="ECO:0000256" key="1">
    <source>
        <dbReference type="ARBA" id="ARBA00093462"/>
    </source>
</evidence>
<feature type="region of interest" description="Disordered" evidence="2">
    <location>
        <begin position="202"/>
        <end position="226"/>
    </location>
</feature>
<dbReference type="EMBL" id="CP049886">
    <property type="protein sequence ID" value="QIL46482.1"/>
    <property type="molecule type" value="Genomic_DNA"/>
</dbReference>
<dbReference type="InterPro" id="IPR053162">
    <property type="entry name" value="DnaD"/>
</dbReference>
<evidence type="ECO:0000256" key="2">
    <source>
        <dbReference type="SAM" id="MobiDB-lite"/>
    </source>
</evidence>
<reference evidence="5 6" key="1">
    <citation type="submission" date="2020-03" db="EMBL/GenBank/DDBJ databases">
        <title>Vagococcus sp. nov., isolated from beetles.</title>
        <authorList>
            <person name="Hyun D.-W."/>
            <person name="Bae J.-W."/>
        </authorList>
    </citation>
    <scope>NUCLEOTIDE SEQUENCE [LARGE SCALE GENOMIC DNA]</scope>
    <source>
        <strain evidence="5 6">HDW17A</strain>
    </source>
</reference>
<accession>A0A6G8ANG5</accession>
<evidence type="ECO:0000313" key="6">
    <source>
        <dbReference type="Proteomes" id="UP000500890"/>
    </source>
</evidence>
<comment type="similarity">
    <text evidence="1">Belongs to the DnaB/DnaD family.</text>
</comment>
<dbReference type="InterPro" id="IPR034829">
    <property type="entry name" value="DnaD-like_sf"/>
</dbReference>
<evidence type="ECO:0000313" key="5">
    <source>
        <dbReference type="EMBL" id="QIL46482.1"/>
    </source>
</evidence>
<dbReference type="AlphaFoldDB" id="A0A6G8ANG5"/>
<dbReference type="PANTHER" id="PTHR37293:SF6">
    <property type="entry name" value="DNA REPLICATION PROTEIN DNAD"/>
    <property type="match status" value="1"/>
</dbReference>
<dbReference type="Proteomes" id="UP000500890">
    <property type="component" value="Chromosome"/>
</dbReference>
<dbReference type="Gene3D" id="1.10.10.10">
    <property type="entry name" value="Winged helix-like DNA-binding domain superfamily/Winged helix DNA-binding domain"/>
    <property type="match status" value="1"/>
</dbReference>
<name>A0A6G8ANG5_9ENTE</name>
<dbReference type="InterPro" id="IPR053843">
    <property type="entry name" value="DnaD_N"/>
</dbReference>
<dbReference type="KEGG" id="vah:G7081_05055"/>
<gene>
    <name evidence="5" type="ORF">G7081_05055</name>
</gene>
<organism evidence="5 6">
    <name type="scientific">Vagococcus coleopterorum</name>
    <dbReference type="NCBI Taxonomy" id="2714946"/>
    <lineage>
        <taxon>Bacteria</taxon>
        <taxon>Bacillati</taxon>
        <taxon>Bacillota</taxon>
        <taxon>Bacilli</taxon>
        <taxon>Lactobacillales</taxon>
        <taxon>Enterococcaceae</taxon>
        <taxon>Vagococcus</taxon>
    </lineage>
</organism>
<dbReference type="InterPro" id="IPR036388">
    <property type="entry name" value="WH-like_DNA-bd_sf"/>
</dbReference>
<dbReference type="RefSeq" id="WP_166007871.1">
    <property type="nucleotide sequence ID" value="NZ_CP049886.1"/>
</dbReference>
<dbReference type="SUPFAM" id="SSF158499">
    <property type="entry name" value="DnaD domain-like"/>
    <property type="match status" value="1"/>
</dbReference>
<keyword evidence="6" id="KW-1185">Reference proteome</keyword>
<dbReference type="InterPro" id="IPR006343">
    <property type="entry name" value="DnaB/C_C"/>
</dbReference>
<protein>
    <submittedName>
        <fullName evidence="5">DnaD domain protein</fullName>
    </submittedName>
</protein>
<dbReference type="PANTHER" id="PTHR37293">
    <property type="entry name" value="PHAGE REPLICATION PROTEIN-RELATED"/>
    <property type="match status" value="1"/>
</dbReference>
<dbReference type="Pfam" id="PF07261">
    <property type="entry name" value="DnaB_2"/>
    <property type="match status" value="1"/>
</dbReference>
<evidence type="ECO:0000259" key="4">
    <source>
        <dbReference type="Pfam" id="PF21984"/>
    </source>
</evidence>
<feature type="domain" description="DnaB/C C-terminal" evidence="3">
    <location>
        <begin position="128"/>
        <end position="200"/>
    </location>
</feature>